<organism evidence="1 2">
    <name type="scientific">Ganoderma sinense ZZ0214-1</name>
    <dbReference type="NCBI Taxonomy" id="1077348"/>
    <lineage>
        <taxon>Eukaryota</taxon>
        <taxon>Fungi</taxon>
        <taxon>Dikarya</taxon>
        <taxon>Basidiomycota</taxon>
        <taxon>Agaricomycotina</taxon>
        <taxon>Agaricomycetes</taxon>
        <taxon>Polyporales</taxon>
        <taxon>Polyporaceae</taxon>
        <taxon>Ganoderma</taxon>
    </lineage>
</organism>
<keyword evidence="2" id="KW-1185">Reference proteome</keyword>
<accession>A0A2G8RW88</accession>
<evidence type="ECO:0000313" key="1">
    <source>
        <dbReference type="EMBL" id="PIL25744.1"/>
    </source>
</evidence>
<gene>
    <name evidence="1" type="ORF">GSI_11494</name>
</gene>
<evidence type="ECO:0000313" key="2">
    <source>
        <dbReference type="Proteomes" id="UP000230002"/>
    </source>
</evidence>
<protein>
    <recommendedName>
        <fullName evidence="3">F-box domain-containing protein</fullName>
    </recommendedName>
</protein>
<comment type="caution">
    <text evidence="1">The sequence shown here is derived from an EMBL/GenBank/DDBJ whole genome shotgun (WGS) entry which is preliminary data.</text>
</comment>
<dbReference type="AlphaFoldDB" id="A0A2G8RW88"/>
<dbReference type="EMBL" id="AYKW01000045">
    <property type="protein sequence ID" value="PIL25744.1"/>
    <property type="molecule type" value="Genomic_DNA"/>
</dbReference>
<sequence length="196" mass="21399">MPPSRLGASLLQSYCSRVRYLELFPQLDFKELALLTELPNLQYLLISLLSKPAQGFSEQTLLTLRSVTTLVVEGAWVDLKTVLDALDLPSLHSLVVTGWYHGNPAAVLARDATKCFRAISRHTALTSLSMSTAYGRPPFDPSHIPGLAPRSEVQDAFEGPLLDIMGPLLSLSALRTVSLDFPEHFVLACTSADLPP</sequence>
<proteinExistence type="predicted"/>
<reference evidence="1 2" key="1">
    <citation type="journal article" date="2015" name="Sci. Rep.">
        <title>Chromosome-level genome map provides insights into diverse defense mechanisms in the medicinal fungus Ganoderma sinense.</title>
        <authorList>
            <person name="Zhu Y."/>
            <person name="Xu J."/>
            <person name="Sun C."/>
            <person name="Zhou S."/>
            <person name="Xu H."/>
            <person name="Nelson D.R."/>
            <person name="Qian J."/>
            <person name="Song J."/>
            <person name="Luo H."/>
            <person name="Xiang L."/>
            <person name="Li Y."/>
            <person name="Xu Z."/>
            <person name="Ji A."/>
            <person name="Wang L."/>
            <person name="Lu S."/>
            <person name="Hayward A."/>
            <person name="Sun W."/>
            <person name="Li X."/>
            <person name="Schwartz D.C."/>
            <person name="Wang Y."/>
            <person name="Chen S."/>
        </authorList>
    </citation>
    <scope>NUCLEOTIDE SEQUENCE [LARGE SCALE GENOMIC DNA]</scope>
    <source>
        <strain evidence="1 2">ZZ0214-1</strain>
    </source>
</reference>
<name>A0A2G8RW88_9APHY</name>
<dbReference type="Proteomes" id="UP000230002">
    <property type="component" value="Unassembled WGS sequence"/>
</dbReference>
<evidence type="ECO:0008006" key="3">
    <source>
        <dbReference type="Google" id="ProtNLM"/>
    </source>
</evidence>